<keyword evidence="2" id="KW-1185">Reference proteome</keyword>
<reference evidence="2" key="1">
    <citation type="submission" date="2017-10" db="EMBL/GenBank/DDBJ databases">
        <title>Rapid genome shrinkage in a self-fertile nematode reveals novel sperm competition proteins.</title>
        <authorList>
            <person name="Yin D."/>
            <person name="Schwarz E.M."/>
            <person name="Thomas C.G."/>
            <person name="Felde R.L."/>
            <person name="Korf I.F."/>
            <person name="Cutter A.D."/>
            <person name="Schartner C.M."/>
            <person name="Ralston E.J."/>
            <person name="Meyer B.J."/>
            <person name="Haag E.S."/>
        </authorList>
    </citation>
    <scope>NUCLEOTIDE SEQUENCE [LARGE SCALE GENOMIC DNA]</scope>
    <source>
        <strain evidence="2">JU1422</strain>
    </source>
</reference>
<evidence type="ECO:0000313" key="1">
    <source>
        <dbReference type="EMBL" id="PIC37276.1"/>
    </source>
</evidence>
<gene>
    <name evidence="1" type="primary">Cnig_chr_IV.g15960</name>
    <name evidence="1" type="ORF">B9Z55_015960</name>
</gene>
<proteinExistence type="predicted"/>
<protein>
    <submittedName>
        <fullName evidence="1">Uncharacterized protein</fullName>
    </submittedName>
</protein>
<evidence type="ECO:0000313" key="2">
    <source>
        <dbReference type="Proteomes" id="UP000230233"/>
    </source>
</evidence>
<dbReference type="EMBL" id="PDUG01000004">
    <property type="protein sequence ID" value="PIC37276.1"/>
    <property type="molecule type" value="Genomic_DNA"/>
</dbReference>
<dbReference type="AlphaFoldDB" id="A0A2G5UDF4"/>
<comment type="caution">
    <text evidence="1">The sequence shown here is derived from an EMBL/GenBank/DDBJ whole genome shotgun (WGS) entry which is preliminary data.</text>
</comment>
<accession>A0A2G5UDF4</accession>
<name>A0A2G5UDF4_9PELO</name>
<dbReference type="Proteomes" id="UP000230233">
    <property type="component" value="Chromosome IV"/>
</dbReference>
<sequence length="108" mass="12456">MSSLPFYSSIFDLQQVAPNGISFLCVSHISRTISSLFGTARFAFKALPSHLPDDRSKPYSFFFFFSFLHVGMCNYQPIEVVVAVRSQFSLFLLGFQRFEFSNLMIRFE</sequence>
<organism evidence="1 2">
    <name type="scientific">Caenorhabditis nigoni</name>
    <dbReference type="NCBI Taxonomy" id="1611254"/>
    <lineage>
        <taxon>Eukaryota</taxon>
        <taxon>Metazoa</taxon>
        <taxon>Ecdysozoa</taxon>
        <taxon>Nematoda</taxon>
        <taxon>Chromadorea</taxon>
        <taxon>Rhabditida</taxon>
        <taxon>Rhabditina</taxon>
        <taxon>Rhabditomorpha</taxon>
        <taxon>Rhabditoidea</taxon>
        <taxon>Rhabditidae</taxon>
        <taxon>Peloderinae</taxon>
        <taxon>Caenorhabditis</taxon>
    </lineage>
</organism>